<dbReference type="EMBL" id="BNAR01000009">
    <property type="protein sequence ID" value="GHH49680.1"/>
    <property type="molecule type" value="Genomic_DNA"/>
</dbReference>
<dbReference type="RefSeq" id="WP_229905136.1">
    <property type="nucleotide sequence ID" value="NZ_BNAR01000009.1"/>
</dbReference>
<dbReference type="Pfam" id="PF17778">
    <property type="entry name" value="WHD_BLACT"/>
    <property type="match status" value="1"/>
</dbReference>
<dbReference type="SUPFAM" id="SSF56281">
    <property type="entry name" value="Metallo-hydrolase/oxidoreductase"/>
    <property type="match status" value="1"/>
</dbReference>
<evidence type="ECO:0000313" key="2">
    <source>
        <dbReference type="EMBL" id="GHH49680.1"/>
    </source>
</evidence>
<dbReference type="Proteomes" id="UP000605568">
    <property type="component" value="Unassembled WGS sequence"/>
</dbReference>
<evidence type="ECO:0000313" key="3">
    <source>
        <dbReference type="Proteomes" id="UP000605568"/>
    </source>
</evidence>
<feature type="domain" description="Metallo-beta-lactamase" evidence="1">
    <location>
        <begin position="41"/>
        <end position="197"/>
    </location>
</feature>
<dbReference type="Pfam" id="PF00753">
    <property type="entry name" value="Lactamase_B"/>
    <property type="match status" value="1"/>
</dbReference>
<dbReference type="InterPro" id="IPR001279">
    <property type="entry name" value="Metallo-B-lactamas"/>
</dbReference>
<dbReference type="Gene3D" id="1.10.10.10">
    <property type="entry name" value="Winged helix-like DNA-binding domain superfamily/Winged helix DNA-binding domain"/>
    <property type="match status" value="1"/>
</dbReference>
<proteinExistence type="predicted"/>
<organism evidence="2 3">
    <name type="scientific">Lentzea cavernae</name>
    <dbReference type="NCBI Taxonomy" id="2020703"/>
    <lineage>
        <taxon>Bacteria</taxon>
        <taxon>Bacillati</taxon>
        <taxon>Actinomycetota</taxon>
        <taxon>Actinomycetes</taxon>
        <taxon>Pseudonocardiales</taxon>
        <taxon>Pseudonocardiaceae</taxon>
        <taxon>Lentzea</taxon>
    </lineage>
</organism>
<reference evidence="3" key="1">
    <citation type="journal article" date="2019" name="Int. J. Syst. Evol. Microbiol.">
        <title>The Global Catalogue of Microorganisms (GCM) 10K type strain sequencing project: providing services to taxonomists for standard genome sequencing and annotation.</title>
        <authorList>
            <consortium name="The Broad Institute Genomics Platform"/>
            <consortium name="The Broad Institute Genome Sequencing Center for Infectious Disease"/>
            <person name="Wu L."/>
            <person name="Ma J."/>
        </authorList>
    </citation>
    <scope>NUCLEOTIDE SEQUENCE [LARGE SCALE GENOMIC DNA]</scope>
    <source>
        <strain evidence="3">CGMCC 4.7367</strain>
    </source>
</reference>
<evidence type="ECO:0000259" key="1">
    <source>
        <dbReference type="SMART" id="SM00849"/>
    </source>
</evidence>
<dbReference type="PANTHER" id="PTHR23131:SF0">
    <property type="entry name" value="ENDORIBONUCLEASE LACTB2"/>
    <property type="match status" value="1"/>
</dbReference>
<dbReference type="InterPro" id="IPR036388">
    <property type="entry name" value="WH-like_DNA-bd_sf"/>
</dbReference>
<sequence length="269" mass="28506">MSGSPLIGARAAHPLYGELRQITPHAAVLLAANPSPMTLDGTNTWLLKAPDATSYVVVDPGPLDEDHLKRIAEVGPIAEVLLTHGHPDHSDGARAFGELVNAPVRALDPTFTHGAEGLADGDVITSAGLELRVLGTPGHTSDSLCFVIEGEAVLTGDTVLGRGTTIVAHPDGRLGDYFESLKLLAELPENTAVLPGHGPELHDAGEAARAYLAHRTQRLEQVRGAVEALGGSPTPRQVVEIVYADVDRVLWPAAEWSVRAQLEYLRTGY</sequence>
<accession>A0ABQ3MJN0</accession>
<dbReference type="InterPro" id="IPR041516">
    <property type="entry name" value="LACTB2_WH"/>
</dbReference>
<gene>
    <name evidence="2" type="ORF">GCM10017774_57530</name>
</gene>
<protein>
    <submittedName>
        <fullName evidence="2">MBL fold metallo-hydrolase</fullName>
    </submittedName>
</protein>
<comment type="caution">
    <text evidence="2">The sequence shown here is derived from an EMBL/GenBank/DDBJ whole genome shotgun (WGS) entry which is preliminary data.</text>
</comment>
<name>A0ABQ3MJN0_9PSEU</name>
<dbReference type="SMART" id="SM00849">
    <property type="entry name" value="Lactamase_B"/>
    <property type="match status" value="1"/>
</dbReference>
<dbReference type="InterPro" id="IPR036866">
    <property type="entry name" value="RibonucZ/Hydroxyglut_hydro"/>
</dbReference>
<keyword evidence="3" id="KW-1185">Reference proteome</keyword>
<dbReference type="CDD" id="cd16278">
    <property type="entry name" value="metallo-hydrolase-like_MBL-fold"/>
    <property type="match status" value="1"/>
</dbReference>
<dbReference type="InterPro" id="IPR050662">
    <property type="entry name" value="Sec-metab_biosynth-thioest"/>
</dbReference>
<dbReference type="PANTHER" id="PTHR23131">
    <property type="entry name" value="ENDORIBONUCLEASE LACTB2"/>
    <property type="match status" value="1"/>
</dbReference>
<dbReference type="Gene3D" id="3.60.15.10">
    <property type="entry name" value="Ribonuclease Z/Hydroxyacylglutathione hydrolase-like"/>
    <property type="match status" value="1"/>
</dbReference>